<dbReference type="FunFam" id="3.20.20.10:FF:000018">
    <property type="entry name" value="Pyridoxal phosphate homeostasis protein"/>
    <property type="match status" value="1"/>
</dbReference>
<dbReference type="KEGG" id="mhey:H2LOC_009640"/>
<dbReference type="NCBIfam" id="TIGR00044">
    <property type="entry name" value="YggS family pyridoxal phosphate-dependent enzyme"/>
    <property type="match status" value="1"/>
</dbReference>
<gene>
    <name evidence="6" type="ORF">H2LOC_009640</name>
</gene>
<comment type="cofactor">
    <cofactor evidence="3">
        <name>pyridoxal 5'-phosphate</name>
        <dbReference type="ChEBI" id="CHEBI:597326"/>
    </cofactor>
</comment>
<dbReference type="Pfam" id="PF01168">
    <property type="entry name" value="Ala_racemase_N"/>
    <property type="match status" value="1"/>
</dbReference>
<dbReference type="GO" id="GO:0030170">
    <property type="term" value="F:pyridoxal phosphate binding"/>
    <property type="evidence" value="ECO:0007669"/>
    <property type="project" value="UniProtKB-UniRule"/>
</dbReference>
<dbReference type="HAMAP" id="MF_02087">
    <property type="entry name" value="PLP_homeostasis"/>
    <property type="match status" value="1"/>
</dbReference>
<proteinExistence type="inferred from homology"/>
<dbReference type="Proteomes" id="UP000309061">
    <property type="component" value="Chromosome"/>
</dbReference>
<dbReference type="OrthoDB" id="9804072at2"/>
<dbReference type="CDD" id="cd00635">
    <property type="entry name" value="PLPDE_III_YBL036c_like"/>
    <property type="match status" value="1"/>
</dbReference>
<protein>
    <recommendedName>
        <fullName evidence="2">Pyridoxal phosphate homeostasis protein</fullName>
        <shortName evidence="2">PLP homeostasis protein</shortName>
    </recommendedName>
</protein>
<feature type="modified residue" description="N6-(pyridoxal phosphate)lysine" evidence="2 3">
    <location>
        <position position="35"/>
    </location>
</feature>
<comment type="similarity">
    <text evidence="2 4">Belongs to the pyridoxal phosphate-binding protein YggS/PROSC family.</text>
</comment>
<organism evidence="6 7">
    <name type="scientific">Methylocystis heyeri</name>
    <dbReference type="NCBI Taxonomy" id="391905"/>
    <lineage>
        <taxon>Bacteria</taxon>
        <taxon>Pseudomonadati</taxon>
        <taxon>Pseudomonadota</taxon>
        <taxon>Alphaproteobacteria</taxon>
        <taxon>Hyphomicrobiales</taxon>
        <taxon>Methylocystaceae</taxon>
        <taxon>Methylocystis</taxon>
    </lineage>
</organism>
<evidence type="ECO:0000256" key="2">
    <source>
        <dbReference type="HAMAP-Rule" id="MF_02087"/>
    </source>
</evidence>
<evidence type="ECO:0000256" key="1">
    <source>
        <dbReference type="ARBA" id="ARBA00022898"/>
    </source>
</evidence>
<name>A0A6B8KC12_9HYPH</name>
<evidence type="ECO:0000256" key="3">
    <source>
        <dbReference type="PIRSR" id="PIRSR004848-1"/>
    </source>
</evidence>
<evidence type="ECO:0000313" key="6">
    <source>
        <dbReference type="EMBL" id="QGM45944.1"/>
    </source>
</evidence>
<dbReference type="PANTHER" id="PTHR10146">
    <property type="entry name" value="PROLINE SYNTHETASE CO-TRANSCRIBED BACTERIAL HOMOLOG PROTEIN"/>
    <property type="match status" value="1"/>
</dbReference>
<evidence type="ECO:0000256" key="4">
    <source>
        <dbReference type="RuleBase" id="RU004514"/>
    </source>
</evidence>
<dbReference type="Gene3D" id="3.20.20.10">
    <property type="entry name" value="Alanine racemase"/>
    <property type="match status" value="1"/>
</dbReference>
<keyword evidence="1 2" id="KW-0663">Pyridoxal phosphate</keyword>
<accession>A0A6B8KC12</accession>
<dbReference type="AlphaFoldDB" id="A0A6B8KC12"/>
<keyword evidence="7" id="KW-1185">Reference proteome</keyword>
<feature type="domain" description="Alanine racemase N-terminal" evidence="5">
    <location>
        <begin position="7"/>
        <end position="219"/>
    </location>
</feature>
<dbReference type="EMBL" id="CP046052">
    <property type="protein sequence ID" value="QGM45944.1"/>
    <property type="molecule type" value="Genomic_DNA"/>
</dbReference>
<evidence type="ECO:0000259" key="5">
    <source>
        <dbReference type="Pfam" id="PF01168"/>
    </source>
</evidence>
<dbReference type="PIRSF" id="PIRSF004848">
    <property type="entry name" value="YBL036c_PLPDEIII"/>
    <property type="match status" value="1"/>
</dbReference>
<evidence type="ECO:0000313" key="7">
    <source>
        <dbReference type="Proteomes" id="UP000309061"/>
    </source>
</evidence>
<dbReference type="SUPFAM" id="SSF51419">
    <property type="entry name" value="PLP-binding barrel"/>
    <property type="match status" value="1"/>
</dbReference>
<sequence>MTITDRLNATRADIERAARDCGRNPAEIALVCVTKTFPAEDAVPLLEAGQRVFGENRVQEACAKWPALRARYPDIELHLIGPLQSNKVKEAVETFDVIESVDREKIARALAQECERQGKRPRLLIQVNIGEEPQKAGVPPKKADALIGFCRDECGLAIEGLMCVPPANEQASPYFALLADIARRNGLPILSMGMSSDFELAIQLGATHVRVGSAIMGHRDYAAGEGQK</sequence>
<dbReference type="PANTHER" id="PTHR10146:SF14">
    <property type="entry name" value="PYRIDOXAL PHOSPHATE HOMEOSTASIS PROTEIN"/>
    <property type="match status" value="1"/>
</dbReference>
<reference evidence="6 7" key="1">
    <citation type="submission" date="2019-11" db="EMBL/GenBank/DDBJ databases">
        <title>The genome sequence of Methylocystis heyeri.</title>
        <authorList>
            <person name="Oshkin I.Y."/>
            <person name="Miroshnikov K."/>
            <person name="Dedysh S.N."/>
        </authorList>
    </citation>
    <scope>NUCLEOTIDE SEQUENCE [LARGE SCALE GENOMIC DNA]</scope>
    <source>
        <strain evidence="6 7">H2</strain>
    </source>
</reference>
<comment type="function">
    <text evidence="2">Pyridoxal 5'-phosphate (PLP)-binding protein, which is involved in PLP homeostasis.</text>
</comment>
<dbReference type="InterPro" id="IPR011078">
    <property type="entry name" value="PyrdxlP_homeostasis"/>
</dbReference>
<dbReference type="InterPro" id="IPR029066">
    <property type="entry name" value="PLP-binding_barrel"/>
</dbReference>
<dbReference type="InterPro" id="IPR001608">
    <property type="entry name" value="Ala_racemase_N"/>
</dbReference>
<dbReference type="RefSeq" id="WP_136496209.1">
    <property type="nucleotide sequence ID" value="NZ_CP046052.1"/>
</dbReference>